<feature type="domain" description="N-acetyltransferase" evidence="3">
    <location>
        <begin position="1"/>
        <end position="140"/>
    </location>
</feature>
<evidence type="ECO:0000256" key="1">
    <source>
        <dbReference type="ARBA" id="ARBA00022679"/>
    </source>
</evidence>
<organism evidence="4 5">
    <name type="scientific">Cohaesibacter marisflavi</name>
    <dbReference type="NCBI Taxonomy" id="655353"/>
    <lineage>
        <taxon>Bacteria</taxon>
        <taxon>Pseudomonadati</taxon>
        <taxon>Pseudomonadota</taxon>
        <taxon>Alphaproteobacteria</taxon>
        <taxon>Hyphomicrobiales</taxon>
        <taxon>Cohaesibacteraceae</taxon>
    </lineage>
</organism>
<keyword evidence="2" id="KW-0012">Acyltransferase</keyword>
<dbReference type="PROSITE" id="PS51186">
    <property type="entry name" value="GNAT"/>
    <property type="match status" value="1"/>
</dbReference>
<dbReference type="AlphaFoldDB" id="A0A1I5JE20"/>
<protein>
    <submittedName>
        <fullName evidence="4">Putative acetyltransferase</fullName>
    </submittedName>
</protein>
<name>A0A1I5JE20_9HYPH</name>
<dbReference type="OrthoDB" id="6172743at2"/>
<dbReference type="InterPro" id="IPR016181">
    <property type="entry name" value="Acyl_CoA_acyltransferase"/>
</dbReference>
<dbReference type="SUPFAM" id="SSF55729">
    <property type="entry name" value="Acyl-CoA N-acyltransferases (Nat)"/>
    <property type="match status" value="1"/>
</dbReference>
<evidence type="ECO:0000313" key="5">
    <source>
        <dbReference type="Proteomes" id="UP000199236"/>
    </source>
</evidence>
<accession>A0A1I5JE20</accession>
<dbReference type="PANTHER" id="PTHR43800:SF1">
    <property type="entry name" value="PEPTIDYL-LYSINE N-ACETYLTRANSFERASE YJAB"/>
    <property type="match status" value="1"/>
</dbReference>
<dbReference type="Gene3D" id="3.40.630.30">
    <property type="match status" value="1"/>
</dbReference>
<dbReference type="Pfam" id="PF13508">
    <property type="entry name" value="Acetyltransf_7"/>
    <property type="match status" value="1"/>
</dbReference>
<keyword evidence="5" id="KW-1185">Reference proteome</keyword>
<dbReference type="CDD" id="cd04301">
    <property type="entry name" value="NAT_SF"/>
    <property type="match status" value="1"/>
</dbReference>
<dbReference type="PANTHER" id="PTHR43800">
    <property type="entry name" value="PEPTIDYL-LYSINE N-ACETYLTRANSFERASE YJAB"/>
    <property type="match status" value="1"/>
</dbReference>
<proteinExistence type="predicted"/>
<dbReference type="RefSeq" id="WP_090074581.1">
    <property type="nucleotide sequence ID" value="NZ_FOVR01000011.1"/>
</dbReference>
<dbReference type="EMBL" id="FOVR01000011">
    <property type="protein sequence ID" value="SFO70601.1"/>
    <property type="molecule type" value="Genomic_DNA"/>
</dbReference>
<evidence type="ECO:0000259" key="3">
    <source>
        <dbReference type="PROSITE" id="PS51186"/>
    </source>
</evidence>
<reference evidence="4 5" key="1">
    <citation type="submission" date="2016-10" db="EMBL/GenBank/DDBJ databases">
        <authorList>
            <person name="de Groot N.N."/>
        </authorList>
    </citation>
    <scope>NUCLEOTIDE SEQUENCE [LARGE SCALE GENOMIC DNA]</scope>
    <source>
        <strain evidence="4 5">CGMCC 1.9157</strain>
    </source>
</reference>
<sequence length="143" mass="15716">MIRTFTSEDTDAVIAIWQSASELAHSFLPADFMIEAERLTREVYLPQAETWVFVRDGAIVGFIGLIDAYIGGLFVDPSHHGEGIGRALVDKAVAEKGSLTIEVFVDNAIGRRFYTAYGFTGDKQVSDPHSGFPLLQLTYEVTA</sequence>
<dbReference type="STRING" id="655353.SAMN04488056_11187"/>
<dbReference type="GO" id="GO:0016747">
    <property type="term" value="F:acyltransferase activity, transferring groups other than amino-acyl groups"/>
    <property type="evidence" value="ECO:0007669"/>
    <property type="project" value="InterPro"/>
</dbReference>
<dbReference type="Proteomes" id="UP000199236">
    <property type="component" value="Unassembled WGS sequence"/>
</dbReference>
<evidence type="ECO:0000256" key="2">
    <source>
        <dbReference type="ARBA" id="ARBA00023315"/>
    </source>
</evidence>
<evidence type="ECO:0000313" key="4">
    <source>
        <dbReference type="EMBL" id="SFO70601.1"/>
    </source>
</evidence>
<gene>
    <name evidence="4" type="ORF">SAMN04488056_11187</name>
</gene>
<dbReference type="InterPro" id="IPR000182">
    <property type="entry name" value="GNAT_dom"/>
</dbReference>
<keyword evidence="1 4" id="KW-0808">Transferase</keyword>